<feature type="compositionally biased region" description="Pro residues" evidence="4">
    <location>
        <begin position="834"/>
        <end position="851"/>
    </location>
</feature>
<feature type="region of interest" description="Disordered" evidence="4">
    <location>
        <begin position="446"/>
        <end position="491"/>
    </location>
</feature>
<dbReference type="OrthoDB" id="26282at2759"/>
<feature type="compositionally biased region" description="Basic and acidic residues" evidence="4">
    <location>
        <begin position="715"/>
        <end position="730"/>
    </location>
</feature>
<feature type="region of interest" description="Disordered" evidence="4">
    <location>
        <begin position="666"/>
        <end position="687"/>
    </location>
</feature>
<feature type="compositionally biased region" description="Polar residues" evidence="4">
    <location>
        <begin position="56"/>
        <end position="69"/>
    </location>
</feature>
<accession>A0A5C2RVN5</accession>
<evidence type="ECO:0000256" key="2">
    <source>
        <dbReference type="ARBA" id="ARBA00023242"/>
    </source>
</evidence>
<feature type="domain" description="Suppressor of forked" evidence="5">
    <location>
        <begin position="80"/>
        <end position="660"/>
    </location>
</feature>
<feature type="compositionally biased region" description="Polar residues" evidence="4">
    <location>
        <begin position="463"/>
        <end position="479"/>
    </location>
</feature>
<feature type="region of interest" description="Disordered" evidence="4">
    <location>
        <begin position="1"/>
        <end position="26"/>
    </location>
</feature>
<dbReference type="PANTHER" id="PTHR19980:SF0">
    <property type="entry name" value="CLEAVAGE STIMULATION FACTOR SUBUNIT 3"/>
    <property type="match status" value="1"/>
</dbReference>
<reference evidence="6" key="1">
    <citation type="journal article" date="2018" name="Genome Biol. Evol.">
        <title>Genomics and development of Lentinus tigrinus, a white-rot wood-decaying mushroom with dimorphic fruiting bodies.</title>
        <authorList>
            <person name="Wu B."/>
            <person name="Xu Z."/>
            <person name="Knudson A."/>
            <person name="Carlson A."/>
            <person name="Chen N."/>
            <person name="Kovaka S."/>
            <person name="LaButti K."/>
            <person name="Lipzen A."/>
            <person name="Pennachio C."/>
            <person name="Riley R."/>
            <person name="Schakwitz W."/>
            <person name="Umezawa K."/>
            <person name="Ohm R.A."/>
            <person name="Grigoriev I.V."/>
            <person name="Nagy L.G."/>
            <person name="Gibbons J."/>
            <person name="Hibbett D."/>
        </authorList>
    </citation>
    <scope>NUCLEOTIDE SEQUENCE [LARGE SCALE GENOMIC DNA]</scope>
    <source>
        <strain evidence="6">ALCF2SS1-6</strain>
    </source>
</reference>
<dbReference type="SMART" id="SM00386">
    <property type="entry name" value="HAT"/>
    <property type="match status" value="6"/>
</dbReference>
<name>A0A5C2RVN5_9APHY</name>
<dbReference type="Gene3D" id="1.25.40.1040">
    <property type="match status" value="1"/>
</dbReference>
<dbReference type="PANTHER" id="PTHR19980">
    <property type="entry name" value="RNA CLEAVAGE STIMULATION FACTOR"/>
    <property type="match status" value="1"/>
</dbReference>
<dbReference type="InterPro" id="IPR008847">
    <property type="entry name" value="Suf"/>
</dbReference>
<feature type="compositionally biased region" description="Low complexity" evidence="4">
    <location>
        <begin position="447"/>
        <end position="462"/>
    </location>
</feature>
<evidence type="ECO:0000256" key="3">
    <source>
        <dbReference type="RuleBase" id="RU369035"/>
    </source>
</evidence>
<dbReference type="InterPro" id="IPR011990">
    <property type="entry name" value="TPR-like_helical_dom_sf"/>
</dbReference>
<sequence>MTEPSTEEPMLQDPPNSVQTTVGGDNTQLSENILNALRQLQQSNTPPVPPTPTQPSGQETQASLSKQVPTPTPPPQSEWERLRAQLREKPVDADGWLKLVDLAEESGDIEKIKDTYEGMLETYPNTPSVQIAYLQHFLDDPSQFGYAETLFKKFLLRTTPSVELLKFYLTYIRRITTGPNARDVIRKCYDFALSHASQDKDSYDIWQDYINFLKAGETNTTWEEQQKMDAVRRAYQQAVQIPMENVKRLWEDYQDFENGLNKITAKKFISDLQENHMQARTVYNQLQDHLSVLFPPPPPPKGKRPAIWLPRPPTFNSGDKSLIARWRQYLKWEESNPLEIEESNKSTFIQRVQSVYKKATVRMRFYSEIWFMAYAWTNSVGKTDEALALLKAGIEANPSSFVLNFEIAETLELQGNFAEVHATFERFLDILRKDLEALEAKVNLAKSSSSSNASQQQGQTQSTDAPGTQSQSSSFNTQASDERPPKDKELSERRTHYGIAWIMYIRFARRAEGLKSARAVFGKARRDRWTPWEVHEAEAFMEYHCGNKDVQVASRIFEKGMELFSDEVEYVLRYLGFLISINDENNARALFERVIGTFPPDKARPLWERWARYEYQYGDLATAHKLEKRVAEVYPQDPPIKRFAHRHKYLDIDAIATRDLGFQISRSGGSSRLNGTGSSSSSSGLLGRTDTLQSIVSEAAKQSTPTQSTSSKRAQSPDHRRRDESRDYPSKRARPGSPSRGRDRDRWDGAQHRRHGSPMWDRERDREGPPATRRFREEKEEDKGVQLPGVLNWFIGTLPAPNTFDGPIFRTDDLMQLFRNAVIPSSSSAGRPRSSPPPPRAAGGGRPPPDYGPYQGPGSSGRRGRW</sequence>
<keyword evidence="3" id="KW-0963">Cytoplasm</keyword>
<feature type="region of interest" description="Disordered" evidence="4">
    <location>
        <begin position="699"/>
        <end position="783"/>
    </location>
</feature>
<keyword evidence="7" id="KW-1185">Reference proteome</keyword>
<proteinExistence type="predicted"/>
<dbReference type="GO" id="GO:0005737">
    <property type="term" value="C:cytoplasm"/>
    <property type="evidence" value="ECO:0007669"/>
    <property type="project" value="UniProtKB-SubCell"/>
</dbReference>
<dbReference type="GO" id="GO:0180010">
    <property type="term" value="P:co-transcriptional mRNA 3'-end processing, cleavage and polyadenylation pathway"/>
    <property type="evidence" value="ECO:0007669"/>
    <property type="project" value="UniProtKB-UniRule"/>
</dbReference>
<feature type="compositionally biased region" description="Basic and acidic residues" evidence="4">
    <location>
        <begin position="480"/>
        <end position="491"/>
    </location>
</feature>
<protein>
    <recommendedName>
        <fullName evidence="3">mRNA 3'-end-processing protein RNA14</fullName>
    </recommendedName>
</protein>
<feature type="region of interest" description="Disordered" evidence="4">
    <location>
        <begin position="824"/>
        <end position="866"/>
    </location>
</feature>
<keyword evidence="2 3" id="KW-0539">Nucleus</keyword>
<comment type="function">
    <text evidence="3">Component of the cleavage factor IA (CFIA) complex, which is involved in the endonucleolytic cleavage during polyadenylation-dependent pre-mRNA 3'-end formation.</text>
</comment>
<gene>
    <name evidence="6" type="ORF">L227DRAFT_579917</name>
</gene>
<dbReference type="STRING" id="1328759.A0A5C2RVN5"/>
<dbReference type="EMBL" id="ML122298">
    <property type="protein sequence ID" value="RPD55089.1"/>
    <property type="molecule type" value="Genomic_DNA"/>
</dbReference>
<evidence type="ECO:0000313" key="6">
    <source>
        <dbReference type="EMBL" id="RPD55089.1"/>
    </source>
</evidence>
<keyword evidence="3" id="KW-0507">mRNA processing</keyword>
<dbReference type="Pfam" id="PF05843">
    <property type="entry name" value="Suf"/>
    <property type="match status" value="1"/>
</dbReference>
<dbReference type="GO" id="GO:0005634">
    <property type="term" value="C:nucleus"/>
    <property type="evidence" value="ECO:0007669"/>
    <property type="project" value="UniProtKB-SubCell"/>
</dbReference>
<feature type="compositionally biased region" description="Basic and acidic residues" evidence="4">
    <location>
        <begin position="740"/>
        <end position="751"/>
    </location>
</feature>
<keyword evidence="1" id="KW-0677">Repeat</keyword>
<dbReference type="SUPFAM" id="SSF48452">
    <property type="entry name" value="TPR-like"/>
    <property type="match status" value="2"/>
</dbReference>
<dbReference type="GO" id="GO:0003729">
    <property type="term" value="F:mRNA binding"/>
    <property type="evidence" value="ECO:0007669"/>
    <property type="project" value="TreeGrafter"/>
</dbReference>
<dbReference type="AlphaFoldDB" id="A0A5C2RVN5"/>
<comment type="subcellular location">
    <subcellularLocation>
        <location evidence="3">Nucleus</location>
    </subcellularLocation>
    <subcellularLocation>
        <location evidence="3">Cytoplasm</location>
    </subcellularLocation>
    <text evidence="3">Nucleus and/or cytoplasm.</text>
</comment>
<evidence type="ECO:0000256" key="1">
    <source>
        <dbReference type="ARBA" id="ARBA00022737"/>
    </source>
</evidence>
<feature type="compositionally biased region" description="Polar residues" evidence="4">
    <location>
        <begin position="14"/>
        <end position="26"/>
    </location>
</feature>
<evidence type="ECO:0000256" key="4">
    <source>
        <dbReference type="SAM" id="MobiDB-lite"/>
    </source>
</evidence>
<dbReference type="Proteomes" id="UP000313359">
    <property type="component" value="Unassembled WGS sequence"/>
</dbReference>
<feature type="compositionally biased region" description="Low complexity" evidence="4">
    <location>
        <begin position="702"/>
        <end position="711"/>
    </location>
</feature>
<feature type="compositionally biased region" description="Low complexity" evidence="4">
    <location>
        <begin position="824"/>
        <end position="833"/>
    </location>
</feature>
<evidence type="ECO:0000313" key="7">
    <source>
        <dbReference type="Proteomes" id="UP000313359"/>
    </source>
</evidence>
<feature type="region of interest" description="Disordered" evidence="4">
    <location>
        <begin position="39"/>
        <end position="77"/>
    </location>
</feature>
<organism evidence="6 7">
    <name type="scientific">Lentinus tigrinus ALCF2SS1-6</name>
    <dbReference type="NCBI Taxonomy" id="1328759"/>
    <lineage>
        <taxon>Eukaryota</taxon>
        <taxon>Fungi</taxon>
        <taxon>Dikarya</taxon>
        <taxon>Basidiomycota</taxon>
        <taxon>Agaricomycotina</taxon>
        <taxon>Agaricomycetes</taxon>
        <taxon>Polyporales</taxon>
        <taxon>Polyporaceae</taxon>
        <taxon>Lentinus</taxon>
    </lineage>
</organism>
<evidence type="ECO:0000259" key="5">
    <source>
        <dbReference type="Pfam" id="PF05843"/>
    </source>
</evidence>
<dbReference type="InterPro" id="IPR045243">
    <property type="entry name" value="Rna14-like"/>
</dbReference>
<dbReference type="InterPro" id="IPR003107">
    <property type="entry name" value="HAT"/>
</dbReference>
<feature type="compositionally biased region" description="Basic and acidic residues" evidence="4">
    <location>
        <begin position="760"/>
        <end position="783"/>
    </location>
</feature>